<keyword evidence="1" id="KW-0472">Membrane</keyword>
<sequence length="124" mass="13768">MSGEKIPLTGSNTNNSFYTGKEASTGEVGTSGISRRVLHGLTIIPVLVACGCTIYGAVQTQSAVVALPFIIVLIWFFIHFLLLYFIQKDHHNFHPPAWFMFVSSGHIFIQSFIVIILTLVKKRT</sequence>
<evidence type="ECO:0000313" key="3">
    <source>
        <dbReference type="Proteomes" id="UP000663864"/>
    </source>
</evidence>
<feature type="transmembrane region" description="Helical" evidence="1">
    <location>
        <begin position="37"/>
        <end position="58"/>
    </location>
</feature>
<comment type="caution">
    <text evidence="2">The sequence shown here is derived from an EMBL/GenBank/DDBJ whole genome shotgun (WGS) entry which is preliminary data.</text>
</comment>
<organism evidence="2 3">
    <name type="scientific">Rotaria sordida</name>
    <dbReference type="NCBI Taxonomy" id="392033"/>
    <lineage>
        <taxon>Eukaryota</taxon>
        <taxon>Metazoa</taxon>
        <taxon>Spiralia</taxon>
        <taxon>Gnathifera</taxon>
        <taxon>Rotifera</taxon>
        <taxon>Eurotatoria</taxon>
        <taxon>Bdelloidea</taxon>
        <taxon>Philodinida</taxon>
        <taxon>Philodinidae</taxon>
        <taxon>Rotaria</taxon>
    </lineage>
</organism>
<keyword evidence="1" id="KW-1133">Transmembrane helix</keyword>
<feature type="transmembrane region" description="Helical" evidence="1">
    <location>
        <begin position="65"/>
        <end position="86"/>
    </location>
</feature>
<protein>
    <submittedName>
        <fullName evidence="2">Uncharacterized protein</fullName>
    </submittedName>
</protein>
<name>A0A814K1H1_9BILA</name>
<evidence type="ECO:0000313" key="2">
    <source>
        <dbReference type="EMBL" id="CAF1043201.1"/>
    </source>
</evidence>
<reference evidence="2" key="1">
    <citation type="submission" date="2021-02" db="EMBL/GenBank/DDBJ databases">
        <authorList>
            <person name="Nowell W R."/>
        </authorList>
    </citation>
    <scope>NUCLEOTIDE SEQUENCE</scope>
</reference>
<dbReference type="EMBL" id="CAJNOT010000642">
    <property type="protein sequence ID" value="CAF1043201.1"/>
    <property type="molecule type" value="Genomic_DNA"/>
</dbReference>
<proteinExistence type="predicted"/>
<accession>A0A814K1H1</accession>
<feature type="transmembrane region" description="Helical" evidence="1">
    <location>
        <begin position="98"/>
        <end position="120"/>
    </location>
</feature>
<dbReference type="Proteomes" id="UP000663864">
    <property type="component" value="Unassembled WGS sequence"/>
</dbReference>
<evidence type="ECO:0000256" key="1">
    <source>
        <dbReference type="SAM" id="Phobius"/>
    </source>
</evidence>
<gene>
    <name evidence="2" type="ORF">ZHD862_LOCUS14657</name>
</gene>
<keyword evidence="1" id="KW-0812">Transmembrane</keyword>
<dbReference type="AlphaFoldDB" id="A0A814K1H1"/>